<proteinExistence type="predicted"/>
<gene>
    <name evidence="1" type="ORF">MNBD_GAMMA14-2049</name>
</gene>
<protein>
    <submittedName>
        <fullName evidence="1">Uncharacterized protein</fullName>
    </submittedName>
</protein>
<dbReference type="AlphaFoldDB" id="A0A3B0YY84"/>
<name>A0A3B0YY84_9ZZZZ</name>
<evidence type="ECO:0000313" key="1">
    <source>
        <dbReference type="EMBL" id="VAW80242.1"/>
    </source>
</evidence>
<sequence length="174" mass="19659">MEAVIVKLSELKNKLESAAFLVSKEGAAREAHAELIQGLVIISELESIHETPKDSSSSIPPTPKDSVEINKVSRKLKLWAKRPNQINSKILNAFLKLERSGVSVITENDLRNELPEEKSFESNFAQMKIIAKKNHGKVFDQYGENIVLWSPVVSDIREYEKVVFENCHEKSSQE</sequence>
<accession>A0A3B0YY84</accession>
<dbReference type="EMBL" id="UOFM01000348">
    <property type="protein sequence ID" value="VAW80242.1"/>
    <property type="molecule type" value="Genomic_DNA"/>
</dbReference>
<organism evidence="1">
    <name type="scientific">hydrothermal vent metagenome</name>
    <dbReference type="NCBI Taxonomy" id="652676"/>
    <lineage>
        <taxon>unclassified sequences</taxon>
        <taxon>metagenomes</taxon>
        <taxon>ecological metagenomes</taxon>
    </lineage>
</organism>
<reference evidence="1" key="1">
    <citation type="submission" date="2018-06" db="EMBL/GenBank/DDBJ databases">
        <authorList>
            <person name="Zhirakovskaya E."/>
        </authorList>
    </citation>
    <scope>NUCLEOTIDE SEQUENCE</scope>
</reference>